<reference evidence="5 6" key="1">
    <citation type="submission" date="2020-12" db="EMBL/GenBank/DDBJ databases">
        <title>HMF7856_wgs.fasta genome submission.</title>
        <authorList>
            <person name="Kang H."/>
            <person name="Kim H."/>
            <person name="Joh K."/>
        </authorList>
    </citation>
    <scope>NUCLEOTIDE SEQUENCE [LARGE SCALE GENOMIC DNA]</scope>
    <source>
        <strain evidence="5 6">HMF7856</strain>
    </source>
</reference>
<dbReference type="PANTHER" id="PTHR12526">
    <property type="entry name" value="GLYCOSYLTRANSFERASE"/>
    <property type="match status" value="1"/>
</dbReference>
<keyword evidence="6" id="KW-1185">Reference proteome</keyword>
<accession>A0A6I4HZB2</accession>
<dbReference type="Proteomes" id="UP000429232">
    <property type="component" value="Chromosome"/>
</dbReference>
<feature type="domain" description="Glycosyl transferase family 1" evidence="3">
    <location>
        <begin position="196"/>
        <end position="365"/>
    </location>
</feature>
<dbReference type="Pfam" id="PF13439">
    <property type="entry name" value="Glyco_transf_4"/>
    <property type="match status" value="1"/>
</dbReference>
<evidence type="ECO:0000313" key="6">
    <source>
        <dbReference type="Proteomes" id="UP000429232"/>
    </source>
</evidence>
<evidence type="ECO:0000256" key="1">
    <source>
        <dbReference type="ARBA" id="ARBA00022676"/>
    </source>
</evidence>
<evidence type="ECO:0000313" key="5">
    <source>
        <dbReference type="EMBL" id="QQL50201.1"/>
    </source>
</evidence>
<feature type="domain" description="Glycosyltransferase subfamily 4-like N-terminal" evidence="4">
    <location>
        <begin position="79"/>
        <end position="186"/>
    </location>
</feature>
<dbReference type="KEGG" id="mgik:GO620_001745"/>
<dbReference type="InterPro" id="IPR001296">
    <property type="entry name" value="Glyco_trans_1"/>
</dbReference>
<dbReference type="SUPFAM" id="SSF53756">
    <property type="entry name" value="UDP-Glycosyltransferase/glycogen phosphorylase"/>
    <property type="match status" value="1"/>
</dbReference>
<dbReference type="Pfam" id="PF00534">
    <property type="entry name" value="Glycos_transf_1"/>
    <property type="match status" value="1"/>
</dbReference>
<dbReference type="RefSeq" id="WP_157522805.1">
    <property type="nucleotide sequence ID" value="NZ_CP066775.1"/>
</dbReference>
<keyword evidence="2 5" id="KW-0808">Transferase</keyword>
<name>A0A6I4HZB2_9SPHI</name>
<dbReference type="InterPro" id="IPR028098">
    <property type="entry name" value="Glyco_trans_4-like_N"/>
</dbReference>
<evidence type="ECO:0000259" key="4">
    <source>
        <dbReference type="Pfam" id="PF13439"/>
    </source>
</evidence>
<dbReference type="PANTHER" id="PTHR12526:SF629">
    <property type="entry name" value="TEICHURONIC ACID BIOSYNTHESIS GLYCOSYLTRANSFERASE TUAH-RELATED"/>
    <property type="match status" value="1"/>
</dbReference>
<proteinExistence type="predicted"/>
<sequence length="390" mass="43994">MASLKRRILFIVHDAARSGAPVLLLYFLRWLKVYDNEIKFDVLILRDGPLRKDFEALAKTFIVPKEYRYTLTNKLRVRKHPELVDKYRISEVTAKLSKNGYTLVYGNTIVSLPYLLEFKRRVSVKTVCAIHELSNAIAFYFGKEDVTKSLPQADLIIAGSQAVKHNLNKEFSIPDDKIKVFHAFVDFNMAKTKDADTLRGELDIAKDELIIGGMSQIELRKGVDLIVPVAVSLKKNYPGVKFKILWVGGTATDNFIQVVKQDAQKCGVSEQILFIEHTSYPDDYINLYDIFLLLSREDPFPLVLLSAAHMGKGLIAFRDSGGAEELLNDGAGFMASYLNTQEIATIIADLYYHPDKISNAGKIAQEKVTRDFNLGKTSGLIYKALVELYK</sequence>
<dbReference type="AlphaFoldDB" id="A0A6I4HZB2"/>
<dbReference type="CDD" id="cd03801">
    <property type="entry name" value="GT4_PimA-like"/>
    <property type="match status" value="1"/>
</dbReference>
<dbReference type="GO" id="GO:0016757">
    <property type="term" value="F:glycosyltransferase activity"/>
    <property type="evidence" value="ECO:0007669"/>
    <property type="project" value="UniProtKB-KW"/>
</dbReference>
<dbReference type="EMBL" id="CP066775">
    <property type="protein sequence ID" value="QQL50201.1"/>
    <property type="molecule type" value="Genomic_DNA"/>
</dbReference>
<evidence type="ECO:0000259" key="3">
    <source>
        <dbReference type="Pfam" id="PF00534"/>
    </source>
</evidence>
<organism evidence="5 6">
    <name type="scientific">Mucilaginibacter ginkgonis</name>
    <dbReference type="NCBI Taxonomy" id="2682091"/>
    <lineage>
        <taxon>Bacteria</taxon>
        <taxon>Pseudomonadati</taxon>
        <taxon>Bacteroidota</taxon>
        <taxon>Sphingobacteriia</taxon>
        <taxon>Sphingobacteriales</taxon>
        <taxon>Sphingobacteriaceae</taxon>
        <taxon>Mucilaginibacter</taxon>
    </lineage>
</organism>
<gene>
    <name evidence="5" type="ORF">GO620_001745</name>
</gene>
<dbReference type="Gene3D" id="3.40.50.2000">
    <property type="entry name" value="Glycogen Phosphorylase B"/>
    <property type="match status" value="2"/>
</dbReference>
<protein>
    <submittedName>
        <fullName evidence="5">Glycosyltransferase family 4 protein</fullName>
    </submittedName>
</protein>
<keyword evidence="1" id="KW-0328">Glycosyltransferase</keyword>
<evidence type="ECO:0000256" key="2">
    <source>
        <dbReference type="ARBA" id="ARBA00022679"/>
    </source>
</evidence>